<organism evidence="2 3">
    <name type="scientific">Strigomonas culicis</name>
    <dbReference type="NCBI Taxonomy" id="28005"/>
    <lineage>
        <taxon>Eukaryota</taxon>
        <taxon>Discoba</taxon>
        <taxon>Euglenozoa</taxon>
        <taxon>Kinetoplastea</taxon>
        <taxon>Metakinetoplastina</taxon>
        <taxon>Trypanosomatida</taxon>
        <taxon>Trypanosomatidae</taxon>
        <taxon>Strigomonadinae</taxon>
        <taxon>Strigomonas</taxon>
    </lineage>
</organism>
<gene>
    <name evidence="2" type="ORF">STCU_09936</name>
</gene>
<dbReference type="Proteomes" id="UP000015354">
    <property type="component" value="Unassembled WGS sequence"/>
</dbReference>
<proteinExistence type="predicted"/>
<sequence length="89" mass="10019">MKRLPYVASPNWDRLDVMDVVQPEGMPGYGQPYMGICGYNAAMMPMIPPNPFAFNAGNMGNQYGNHNKKNKNRSKTGPQNADDKRRQTK</sequence>
<evidence type="ECO:0000313" key="2">
    <source>
        <dbReference type="EMBL" id="EPY18490.1"/>
    </source>
</evidence>
<feature type="region of interest" description="Disordered" evidence="1">
    <location>
        <begin position="55"/>
        <end position="89"/>
    </location>
</feature>
<protein>
    <submittedName>
        <fullName evidence="2">Uncharacterized protein</fullName>
    </submittedName>
</protein>
<reference evidence="2 3" key="1">
    <citation type="journal article" date="2013" name="PLoS ONE">
        <title>Predicting the Proteins of Angomonas deanei, Strigomonas culicis and Their Respective Endosymbionts Reveals New Aspects of the Trypanosomatidae Family.</title>
        <authorList>
            <person name="Motta M.C."/>
            <person name="Martins A.C."/>
            <person name="de Souza S.S."/>
            <person name="Catta-Preta C.M."/>
            <person name="Silva R."/>
            <person name="Klein C.C."/>
            <person name="de Almeida L.G."/>
            <person name="de Lima Cunha O."/>
            <person name="Ciapina L.P."/>
            <person name="Brocchi M."/>
            <person name="Colabardini A.C."/>
            <person name="de Araujo Lima B."/>
            <person name="Machado C.R."/>
            <person name="de Almeida Soares C.M."/>
            <person name="Probst C.M."/>
            <person name="de Menezes C.B."/>
            <person name="Thompson C.E."/>
            <person name="Bartholomeu D.C."/>
            <person name="Gradia D.F."/>
            <person name="Pavoni D.P."/>
            <person name="Grisard E.C."/>
            <person name="Fantinatti-Garboggini F."/>
            <person name="Marchini F.K."/>
            <person name="Rodrigues-Luiz G.F."/>
            <person name="Wagner G."/>
            <person name="Goldman G.H."/>
            <person name="Fietto J.L."/>
            <person name="Elias M.C."/>
            <person name="Goldman M.H."/>
            <person name="Sagot M.F."/>
            <person name="Pereira M."/>
            <person name="Stoco P.H."/>
            <person name="de Mendonca-Neto R.P."/>
            <person name="Teixeira S.M."/>
            <person name="Maciel T.E."/>
            <person name="de Oliveira Mendes T.A."/>
            <person name="Urmenyi T.P."/>
            <person name="de Souza W."/>
            <person name="Schenkman S."/>
            <person name="de Vasconcelos A.T."/>
        </authorList>
    </citation>
    <scope>NUCLEOTIDE SEQUENCE [LARGE SCALE GENOMIC DNA]</scope>
</reference>
<dbReference type="EMBL" id="ATMH01009908">
    <property type="protein sequence ID" value="EPY18490.1"/>
    <property type="molecule type" value="Genomic_DNA"/>
</dbReference>
<dbReference type="AlphaFoldDB" id="S9V6E5"/>
<name>S9V6E5_9TRYP</name>
<accession>S9V6E5</accession>
<evidence type="ECO:0000313" key="3">
    <source>
        <dbReference type="Proteomes" id="UP000015354"/>
    </source>
</evidence>
<keyword evidence="3" id="KW-1185">Reference proteome</keyword>
<evidence type="ECO:0000256" key="1">
    <source>
        <dbReference type="SAM" id="MobiDB-lite"/>
    </source>
</evidence>
<comment type="caution">
    <text evidence="2">The sequence shown here is derived from an EMBL/GenBank/DDBJ whole genome shotgun (WGS) entry which is preliminary data.</text>
</comment>